<keyword evidence="2" id="KW-1185">Reference proteome</keyword>
<organism evidence="1 2">
    <name type="scientific">Polynucleobacter tropicus</name>
    <dbReference type="NCBI Taxonomy" id="1743174"/>
    <lineage>
        <taxon>Bacteria</taxon>
        <taxon>Pseudomonadati</taxon>
        <taxon>Pseudomonadota</taxon>
        <taxon>Betaproteobacteria</taxon>
        <taxon>Burkholderiales</taxon>
        <taxon>Burkholderiaceae</taxon>
        <taxon>Polynucleobacter</taxon>
    </lineage>
</organism>
<dbReference type="RefSeq" id="WP_173955393.1">
    <property type="nucleotide sequence ID" value="NZ_CP028942.1"/>
</dbReference>
<sequence length="251" mass="28164">MAYETYPPELGKIDPKFALDPRFIFKNLERMLSPGPVSAIFNVKTSEKFPVSVQSLDPKLGIKFKAEELPKNGMGSYLQESCYFVAGLEAGKLQFPIGGLRSAEVGGLACDIPNAVTLIQRREDFRAKAPPDRAFKALIFFTVGKEMIGDIVDVSDKGLQLDLRLGATEMEVGTIWTNCSLERLTARTAKFDLIIRNIRPSPLEASRIRVGCELHEPTKLNLNEFLSTRSAIQSARLNRRINYWFQDTSWC</sequence>
<protein>
    <recommendedName>
        <fullName evidence="3">PilZ domain-containing protein</fullName>
    </recommendedName>
</protein>
<proteinExistence type="predicted"/>
<dbReference type="KEGG" id="ptrp:DCO17_03305"/>
<dbReference type="Proteomes" id="UP000503312">
    <property type="component" value="Chromosome"/>
</dbReference>
<accession>A0A6M9PUK0</accession>
<name>A0A6M9PUK0_9BURK</name>
<evidence type="ECO:0000313" key="1">
    <source>
        <dbReference type="EMBL" id="QKM64349.1"/>
    </source>
</evidence>
<dbReference type="Gene3D" id="2.40.10.220">
    <property type="entry name" value="predicted glycosyltransferase like domains"/>
    <property type="match status" value="1"/>
</dbReference>
<reference evidence="1 2" key="1">
    <citation type="submission" date="2018-04" db="EMBL/GenBank/DDBJ databases">
        <title>Polynucleobacter sp. UH21B genome.</title>
        <authorList>
            <person name="Hahn M.W."/>
        </authorList>
    </citation>
    <scope>NUCLEOTIDE SEQUENCE [LARGE SCALE GENOMIC DNA]</scope>
    <source>
        <strain evidence="1 2">MWH-UH21B</strain>
    </source>
</reference>
<dbReference type="EMBL" id="CP028942">
    <property type="protein sequence ID" value="QKM64349.1"/>
    <property type="molecule type" value="Genomic_DNA"/>
</dbReference>
<gene>
    <name evidence="1" type="ORF">DCO17_03305</name>
</gene>
<evidence type="ECO:0000313" key="2">
    <source>
        <dbReference type="Proteomes" id="UP000503312"/>
    </source>
</evidence>
<evidence type="ECO:0008006" key="3">
    <source>
        <dbReference type="Google" id="ProtNLM"/>
    </source>
</evidence>
<dbReference type="AlphaFoldDB" id="A0A6M9PUK0"/>